<feature type="compositionally biased region" description="Low complexity" evidence="5">
    <location>
        <begin position="64"/>
        <end position="86"/>
    </location>
</feature>
<feature type="compositionally biased region" description="Polar residues" evidence="5">
    <location>
        <begin position="47"/>
        <end position="63"/>
    </location>
</feature>
<dbReference type="PANTHER" id="PTHR13408:SF0">
    <property type="entry name" value="DNA-DIRECTED RNA POLYMERASE III SUBUNIT RPC4"/>
    <property type="match status" value="1"/>
</dbReference>
<feature type="compositionally biased region" description="Basic and acidic residues" evidence="5">
    <location>
        <begin position="100"/>
        <end position="154"/>
    </location>
</feature>
<protein>
    <recommendedName>
        <fullName evidence="8">DNA-directed RNA polymerase III subunit RPC4</fullName>
    </recommendedName>
</protein>
<dbReference type="PANTHER" id="PTHR13408">
    <property type="entry name" value="DNA-DIRECTED RNA POLYMERASE III"/>
    <property type="match status" value="1"/>
</dbReference>
<keyword evidence="3" id="KW-0804">Transcription</keyword>
<evidence type="ECO:0000256" key="4">
    <source>
        <dbReference type="ARBA" id="ARBA00023242"/>
    </source>
</evidence>
<evidence type="ECO:0000256" key="3">
    <source>
        <dbReference type="ARBA" id="ARBA00023163"/>
    </source>
</evidence>
<feature type="compositionally biased region" description="Basic and acidic residues" evidence="5">
    <location>
        <begin position="359"/>
        <end position="369"/>
    </location>
</feature>
<evidence type="ECO:0000256" key="5">
    <source>
        <dbReference type="SAM" id="MobiDB-lite"/>
    </source>
</evidence>
<comment type="caution">
    <text evidence="6">The sequence shown here is derived from an EMBL/GenBank/DDBJ whole genome shotgun (WGS) entry which is preliminary data.</text>
</comment>
<comment type="subcellular location">
    <subcellularLocation>
        <location evidence="1">Nucleus</location>
    </subcellularLocation>
</comment>
<dbReference type="Pfam" id="PF05132">
    <property type="entry name" value="RNA_pol_Rpc4"/>
    <property type="match status" value="1"/>
</dbReference>
<dbReference type="GO" id="GO:0005666">
    <property type="term" value="C:RNA polymerase III complex"/>
    <property type="evidence" value="ECO:0007669"/>
    <property type="project" value="InterPro"/>
</dbReference>
<keyword evidence="7" id="KW-1185">Reference proteome</keyword>
<keyword evidence="4" id="KW-0539">Nucleus</keyword>
<dbReference type="Proteomes" id="UP001150538">
    <property type="component" value="Unassembled WGS sequence"/>
</dbReference>
<evidence type="ECO:0000256" key="2">
    <source>
        <dbReference type="ARBA" id="ARBA00022478"/>
    </source>
</evidence>
<dbReference type="GO" id="GO:0042797">
    <property type="term" value="P:tRNA transcription by RNA polymerase III"/>
    <property type="evidence" value="ECO:0007669"/>
    <property type="project" value="TreeGrafter"/>
</dbReference>
<sequence length="446" mass="48121">MSEDNKPTLPGRGRRGRPIAKPSLRGARTRRNLVSEEAIEQRAPRTPSATSTDGDNSVSSGSSLATGRLASLRGGRGGAATSAAASKMRFMPVVPQRRVKKEESSLLKNKEEKNEADGKSRHHGGSYERGGRGGRGRGGDRGRGGNRGRGRDQPRWIQHATGPFAMGPSSLGRRSAPTSGGGGAVGGFFESGGIGSSSDTTPMAGDEGGPGSASGIKKTEAEDGFAPISITSENKEAEVVHAMKRLEIDYVGSVFNAKDEEEEEEEEDFEDEVMIFQLPGNFPKFTNPFEDLDDDVVVKEDKKPSILPVKIEDSDNESGVPETPTKISEKENVKTESSDKSATPQKKDVKPKITTNEGVKQKEKEKEQEQSTETRGPEGRIGTLQIYESGKVKMKIGDILYDISTGSDCQFVQKLCALDMECRQAFILGNIKKRLVCTPDLESMLQ</sequence>
<keyword evidence="2" id="KW-0240">DNA-directed RNA polymerase</keyword>
<feature type="region of interest" description="Disordered" evidence="5">
    <location>
        <begin position="1"/>
        <end position="218"/>
    </location>
</feature>
<dbReference type="GO" id="GO:0003677">
    <property type="term" value="F:DNA binding"/>
    <property type="evidence" value="ECO:0007669"/>
    <property type="project" value="InterPro"/>
</dbReference>
<dbReference type="InterPro" id="IPR007811">
    <property type="entry name" value="RPC4"/>
</dbReference>
<evidence type="ECO:0008006" key="8">
    <source>
        <dbReference type="Google" id="ProtNLM"/>
    </source>
</evidence>
<evidence type="ECO:0000313" key="6">
    <source>
        <dbReference type="EMBL" id="KAJ1919339.1"/>
    </source>
</evidence>
<accession>A0A9W8A7Z6</accession>
<name>A0A9W8A7Z6_9FUNG</name>
<feature type="compositionally biased region" description="Basic and acidic residues" evidence="5">
    <location>
        <begin position="327"/>
        <end position="351"/>
    </location>
</feature>
<reference evidence="6" key="1">
    <citation type="submission" date="2022-07" db="EMBL/GenBank/DDBJ databases">
        <title>Phylogenomic reconstructions and comparative analyses of Kickxellomycotina fungi.</title>
        <authorList>
            <person name="Reynolds N.K."/>
            <person name="Stajich J.E."/>
            <person name="Barry K."/>
            <person name="Grigoriev I.V."/>
            <person name="Crous P."/>
            <person name="Smith M.E."/>
        </authorList>
    </citation>
    <scope>NUCLEOTIDE SEQUENCE</scope>
    <source>
        <strain evidence="6">NBRC 100468</strain>
    </source>
</reference>
<proteinExistence type="predicted"/>
<dbReference type="OrthoDB" id="5836119at2759"/>
<gene>
    <name evidence="6" type="ORF">H4219_002027</name>
</gene>
<organism evidence="6 7">
    <name type="scientific">Mycoemilia scoparia</name>
    <dbReference type="NCBI Taxonomy" id="417184"/>
    <lineage>
        <taxon>Eukaryota</taxon>
        <taxon>Fungi</taxon>
        <taxon>Fungi incertae sedis</taxon>
        <taxon>Zoopagomycota</taxon>
        <taxon>Kickxellomycotina</taxon>
        <taxon>Kickxellomycetes</taxon>
        <taxon>Kickxellales</taxon>
        <taxon>Kickxellaceae</taxon>
        <taxon>Mycoemilia</taxon>
    </lineage>
</organism>
<dbReference type="EMBL" id="JANBPU010000028">
    <property type="protein sequence ID" value="KAJ1919339.1"/>
    <property type="molecule type" value="Genomic_DNA"/>
</dbReference>
<feature type="compositionally biased region" description="Gly residues" evidence="5">
    <location>
        <begin position="179"/>
        <end position="195"/>
    </location>
</feature>
<evidence type="ECO:0000313" key="7">
    <source>
        <dbReference type="Proteomes" id="UP001150538"/>
    </source>
</evidence>
<evidence type="ECO:0000256" key="1">
    <source>
        <dbReference type="ARBA" id="ARBA00004123"/>
    </source>
</evidence>
<dbReference type="AlphaFoldDB" id="A0A9W8A7Z6"/>
<feature type="region of interest" description="Disordered" evidence="5">
    <location>
        <begin position="308"/>
        <end position="381"/>
    </location>
</feature>